<evidence type="ECO:0000313" key="11">
    <source>
        <dbReference type="EMBL" id="AEM38784.1"/>
    </source>
</evidence>
<keyword evidence="5" id="KW-0547">Nucleotide-binding</keyword>
<dbReference type="InterPro" id="IPR024192">
    <property type="entry name" value="Fosfomycin_R_FomA-type"/>
</dbReference>
<evidence type="ECO:0000256" key="1">
    <source>
        <dbReference type="ARBA" id="ARBA00010540"/>
    </source>
</evidence>
<dbReference type="EC" id="2.7.4.26" evidence="2"/>
<dbReference type="Proteomes" id="UP000001037">
    <property type="component" value="Chromosome"/>
</dbReference>
<evidence type="ECO:0000256" key="8">
    <source>
        <dbReference type="ARBA" id="ARBA00023229"/>
    </source>
</evidence>
<dbReference type="KEGG" id="pfm:Pyrfu_0915"/>
<dbReference type="GO" id="GO:0005829">
    <property type="term" value="C:cytosol"/>
    <property type="evidence" value="ECO:0007669"/>
    <property type="project" value="TreeGrafter"/>
</dbReference>
<dbReference type="OrthoDB" id="15328at2157"/>
<evidence type="ECO:0000256" key="6">
    <source>
        <dbReference type="ARBA" id="ARBA00022777"/>
    </source>
</evidence>
<dbReference type="InParanoid" id="G0EE90"/>
<keyword evidence="6 11" id="KW-0418">Kinase</keyword>
<reference evidence="11 12" key="1">
    <citation type="journal article" date="2011" name="Stand. Genomic Sci.">
        <title>Complete genome sequence of the hyperthermophilic chemolithoautotroph Pyrolobus fumarii type strain (1A).</title>
        <authorList>
            <person name="Anderson I."/>
            <person name="Goker M."/>
            <person name="Nolan M."/>
            <person name="Lucas S."/>
            <person name="Hammon N."/>
            <person name="Deshpande S."/>
            <person name="Cheng J.F."/>
            <person name="Tapia R."/>
            <person name="Han C."/>
            <person name="Goodwin L."/>
            <person name="Pitluck S."/>
            <person name="Huntemann M."/>
            <person name="Liolios K."/>
            <person name="Ivanova N."/>
            <person name="Pagani I."/>
            <person name="Mavromatis K."/>
            <person name="Ovchinikova G."/>
            <person name="Pati A."/>
            <person name="Chen A."/>
            <person name="Palaniappan K."/>
            <person name="Land M."/>
            <person name="Hauser L."/>
            <person name="Brambilla E.M."/>
            <person name="Huber H."/>
            <person name="Yasawong M."/>
            <person name="Rohde M."/>
            <person name="Spring S."/>
            <person name="Abt B."/>
            <person name="Sikorski J."/>
            <person name="Wirth R."/>
            <person name="Detter J.C."/>
            <person name="Woyke T."/>
            <person name="Bristow J."/>
            <person name="Eisen J.A."/>
            <person name="Markowitz V."/>
            <person name="Hugenholtz P."/>
            <person name="Kyrpides N.C."/>
            <person name="Klenk H.P."/>
            <person name="Lapidus A."/>
        </authorList>
    </citation>
    <scope>NUCLEOTIDE SEQUENCE [LARGE SCALE GENOMIC DNA]</scope>
    <source>
        <strain evidence="12">DSM 11204 / 1A</strain>
    </source>
</reference>
<dbReference type="AlphaFoldDB" id="G0EE90"/>
<evidence type="ECO:0000256" key="5">
    <source>
        <dbReference type="ARBA" id="ARBA00022741"/>
    </source>
</evidence>
<evidence type="ECO:0000259" key="10">
    <source>
        <dbReference type="Pfam" id="PF00696"/>
    </source>
</evidence>
<dbReference type="FunCoup" id="G0EE90">
    <property type="interactions" value="16"/>
</dbReference>
<comment type="similarity">
    <text evidence="1">Belongs to the isopentenyl phosphate kinase family.</text>
</comment>
<keyword evidence="4" id="KW-0808">Transferase</keyword>
<evidence type="ECO:0000313" key="12">
    <source>
        <dbReference type="Proteomes" id="UP000001037"/>
    </source>
</evidence>
<keyword evidence="8" id="KW-0414">Isoprene biosynthesis</keyword>
<dbReference type="PANTHER" id="PTHR43654:SF1">
    <property type="entry name" value="ISOPENTENYL PHOSPHATE KINASE"/>
    <property type="match status" value="1"/>
</dbReference>
<dbReference type="GO" id="GO:0005524">
    <property type="term" value="F:ATP binding"/>
    <property type="evidence" value="ECO:0007669"/>
    <property type="project" value="UniProtKB-KW"/>
</dbReference>
<name>G0EE90_PYRF1</name>
<comment type="catalytic activity">
    <reaction evidence="9">
        <text>isopentenyl phosphate + ATP = isopentenyl diphosphate + ADP</text>
        <dbReference type="Rhea" id="RHEA:33963"/>
        <dbReference type="ChEBI" id="CHEBI:30616"/>
        <dbReference type="ChEBI" id="CHEBI:65078"/>
        <dbReference type="ChEBI" id="CHEBI:128769"/>
        <dbReference type="ChEBI" id="CHEBI:456216"/>
        <dbReference type="EC" id="2.7.4.26"/>
    </reaction>
</comment>
<accession>G0EE90</accession>
<dbReference type="Pfam" id="PF00696">
    <property type="entry name" value="AA_kinase"/>
    <property type="match status" value="1"/>
</dbReference>
<dbReference type="HOGENOM" id="CLU_070213_0_0_2"/>
<gene>
    <name evidence="11" type="ordered locus">Pyrfu_0915</name>
</gene>
<proteinExistence type="inferred from homology"/>
<dbReference type="GeneID" id="11139389"/>
<dbReference type="GO" id="GO:0016301">
    <property type="term" value="F:kinase activity"/>
    <property type="evidence" value="ECO:0007669"/>
    <property type="project" value="UniProtKB-KW"/>
</dbReference>
<dbReference type="eggNOG" id="arCOG00860">
    <property type="taxonomic scope" value="Archaea"/>
</dbReference>
<keyword evidence="12" id="KW-1185">Reference proteome</keyword>
<sequence>MARPLLVVKLGGSIITEKEQPFTPRLDLLEEYAEVLKKIANVYDLVIVIGGGSYGHYAVRACREAGASPPETLHVVTNAMLELAMLVSEMLASHGLYTIIYPPRAFCKPRGLEPNCEWRRVRDALASGAYPLVFGDAYPIQGEYGIVSGDELSIEAACKLGGQIVVFTTNVPGVIIGGEVVDMLDREKLEYALKTAGGTQGDVTGGMRRKLEAILVNGCPGLRVHIIDGRDPANLEKVVLRGERIGTLVIL</sequence>
<dbReference type="GO" id="GO:0102043">
    <property type="term" value="F:isopentenyl phosphate kinase activity"/>
    <property type="evidence" value="ECO:0007669"/>
    <property type="project" value="UniProtKB-EC"/>
</dbReference>
<organism evidence="11 12">
    <name type="scientific">Pyrolobus fumarii (strain DSM 11204 / 1A)</name>
    <dbReference type="NCBI Taxonomy" id="694429"/>
    <lineage>
        <taxon>Archaea</taxon>
        <taxon>Thermoproteota</taxon>
        <taxon>Thermoprotei</taxon>
        <taxon>Desulfurococcales</taxon>
        <taxon>Pyrodictiaceae</taxon>
        <taxon>Pyrolobus</taxon>
    </lineage>
</organism>
<feature type="domain" description="Aspartate/glutamate/uridylate kinase" evidence="10">
    <location>
        <begin position="5"/>
        <end position="215"/>
    </location>
</feature>
<dbReference type="SUPFAM" id="SSF53633">
    <property type="entry name" value="Carbamate kinase-like"/>
    <property type="match status" value="1"/>
</dbReference>
<evidence type="ECO:0000256" key="2">
    <source>
        <dbReference type="ARBA" id="ARBA00012908"/>
    </source>
</evidence>
<dbReference type="InterPro" id="IPR036393">
    <property type="entry name" value="AceGlu_kinase-like_sf"/>
</dbReference>
<dbReference type="STRING" id="694429.Pyrfu_0915"/>
<dbReference type="EMBL" id="CP002838">
    <property type="protein sequence ID" value="AEM38784.1"/>
    <property type="molecule type" value="Genomic_DNA"/>
</dbReference>
<dbReference type="RefSeq" id="WP_014026461.1">
    <property type="nucleotide sequence ID" value="NC_015931.1"/>
</dbReference>
<protein>
    <recommendedName>
        <fullName evidence="3">Isopentenyl phosphate kinase</fullName>
        <ecNumber evidence="2">2.7.4.26</ecNumber>
    </recommendedName>
</protein>
<dbReference type="NCBIfam" id="NF040647">
    <property type="entry name" value="IPPK_Arch"/>
    <property type="match status" value="1"/>
</dbReference>
<dbReference type="GO" id="GO:0016114">
    <property type="term" value="P:terpenoid biosynthetic process"/>
    <property type="evidence" value="ECO:0007669"/>
    <property type="project" value="TreeGrafter"/>
</dbReference>
<dbReference type="PANTHER" id="PTHR43654">
    <property type="entry name" value="GLUTAMATE 5-KINASE"/>
    <property type="match status" value="1"/>
</dbReference>
<evidence type="ECO:0000256" key="3">
    <source>
        <dbReference type="ARBA" id="ARBA00017267"/>
    </source>
</evidence>
<evidence type="ECO:0000256" key="4">
    <source>
        <dbReference type="ARBA" id="ARBA00022679"/>
    </source>
</evidence>
<dbReference type="InterPro" id="IPR001048">
    <property type="entry name" value="Asp/Glu/Uridylate_kinase"/>
</dbReference>
<dbReference type="Gene3D" id="3.40.1160.10">
    <property type="entry name" value="Acetylglutamate kinase-like"/>
    <property type="match status" value="1"/>
</dbReference>
<keyword evidence="7" id="KW-0067">ATP-binding</keyword>
<evidence type="ECO:0000256" key="9">
    <source>
        <dbReference type="ARBA" id="ARBA00049063"/>
    </source>
</evidence>
<evidence type="ECO:0000256" key="7">
    <source>
        <dbReference type="ARBA" id="ARBA00022840"/>
    </source>
</evidence>